<evidence type="ECO:0000256" key="2">
    <source>
        <dbReference type="ARBA" id="ARBA00022490"/>
    </source>
</evidence>
<feature type="binding site" evidence="10">
    <location>
        <position position="933"/>
    </location>
    <ligand>
        <name>Zn(2+)</name>
        <dbReference type="ChEBI" id="CHEBI:29105"/>
    </ligand>
</feature>
<comment type="domain">
    <text evidence="10">IleRS has two distinct active sites: one for aminoacylation and one for editing. The misactivated valine is translocated from the active site to the editing site, which sterically excludes the correctly activated isoleucine. The single editing site contains two valyl binding pockets, one specific for each substrate (Val-AMP or Val-tRNA(Ile)).</text>
</comment>
<dbReference type="InterPro" id="IPR010663">
    <property type="entry name" value="Znf_FPG/IleRS"/>
</dbReference>
<organism evidence="14 15">
    <name type="scientific">Sedimentisphaera cyanobacteriorum</name>
    <dbReference type="NCBI Taxonomy" id="1940790"/>
    <lineage>
        <taxon>Bacteria</taxon>
        <taxon>Pseudomonadati</taxon>
        <taxon>Planctomycetota</taxon>
        <taxon>Phycisphaerae</taxon>
        <taxon>Sedimentisphaerales</taxon>
        <taxon>Sedimentisphaeraceae</taxon>
        <taxon>Sedimentisphaera</taxon>
    </lineage>
</organism>
<reference evidence="15" key="1">
    <citation type="submission" date="2017-02" db="EMBL/GenBank/DDBJ databases">
        <title>Comparative genomics and description of representatives of a novel lineage of planctomycetes thriving in anoxic sediments.</title>
        <authorList>
            <person name="Spring S."/>
            <person name="Bunk B."/>
            <person name="Sproer C."/>
            <person name="Klenk H.-P."/>
        </authorList>
    </citation>
    <scope>NUCLEOTIDE SEQUENCE [LARGE SCALE GENOMIC DNA]</scope>
    <source>
        <strain evidence="15">L21-RPul-D3</strain>
    </source>
</reference>
<evidence type="ECO:0000256" key="5">
    <source>
        <dbReference type="ARBA" id="ARBA00022840"/>
    </source>
</evidence>
<dbReference type="GO" id="GO:0004822">
    <property type="term" value="F:isoleucine-tRNA ligase activity"/>
    <property type="evidence" value="ECO:0007669"/>
    <property type="project" value="UniProtKB-UniRule"/>
</dbReference>
<dbReference type="HAMAP" id="MF_02002">
    <property type="entry name" value="Ile_tRNA_synth_type1"/>
    <property type="match status" value="1"/>
</dbReference>
<evidence type="ECO:0000313" key="14">
    <source>
        <dbReference type="EMBL" id="AQQ08805.1"/>
    </source>
</evidence>
<dbReference type="InterPro" id="IPR014729">
    <property type="entry name" value="Rossmann-like_a/b/a_fold"/>
</dbReference>
<dbReference type="GO" id="GO:0008270">
    <property type="term" value="F:zinc ion binding"/>
    <property type="evidence" value="ECO:0007669"/>
    <property type="project" value="UniProtKB-UniRule"/>
</dbReference>
<feature type="short sequence motif" description="'KMSKS' region" evidence="10">
    <location>
        <begin position="627"/>
        <end position="631"/>
    </location>
</feature>
<dbReference type="RefSeq" id="WP_077539276.1">
    <property type="nucleotide sequence ID" value="NZ_CP019633.1"/>
</dbReference>
<dbReference type="FunFam" id="3.40.50.620:FF:000152">
    <property type="entry name" value="Isoleucine--tRNA ligase"/>
    <property type="match status" value="1"/>
</dbReference>
<proteinExistence type="inferred from homology"/>
<dbReference type="PRINTS" id="PR00984">
    <property type="entry name" value="TRNASYNTHILE"/>
</dbReference>
<dbReference type="PROSITE" id="PS00178">
    <property type="entry name" value="AA_TRNA_LIGASE_I"/>
    <property type="match status" value="1"/>
</dbReference>
<dbReference type="GO" id="GO:0000049">
    <property type="term" value="F:tRNA binding"/>
    <property type="evidence" value="ECO:0007669"/>
    <property type="project" value="InterPro"/>
</dbReference>
<gene>
    <name evidence="10 14" type="primary">ileS</name>
    <name evidence="14" type="ORF">L21SP3_00595</name>
</gene>
<feature type="domain" description="Aminoacyl-tRNA synthetase class Ia" evidence="11">
    <location>
        <begin position="31"/>
        <end position="665"/>
    </location>
</feature>
<keyword evidence="2 10" id="KW-0963">Cytoplasm</keyword>
<comment type="function">
    <text evidence="8 10">Catalyzes the attachment of isoleucine to tRNA(Ile). As IleRS can inadvertently accommodate and process structurally similar amino acids such as valine, to avoid such errors it has two additional distinct tRNA(Ile)-dependent editing activities. One activity is designated as 'pretransfer' editing and involves the hydrolysis of activated Val-AMP. The other activity is designated 'posttransfer' editing and involves deacylation of mischarged Val-tRNA(Ile).</text>
</comment>
<evidence type="ECO:0000256" key="10">
    <source>
        <dbReference type="HAMAP-Rule" id="MF_02002"/>
    </source>
</evidence>
<feature type="short sequence motif" description="'HIGH' region" evidence="10">
    <location>
        <begin position="61"/>
        <end position="71"/>
    </location>
</feature>
<dbReference type="KEGG" id="pbu:L21SP3_00595"/>
<keyword evidence="5 10" id="KW-0067">ATP-binding</keyword>
<dbReference type="InterPro" id="IPR009008">
    <property type="entry name" value="Val/Leu/Ile-tRNA-synth_edit"/>
</dbReference>
<dbReference type="Pfam" id="PF00133">
    <property type="entry name" value="tRNA-synt_1"/>
    <property type="match status" value="1"/>
</dbReference>
<evidence type="ECO:0000259" key="12">
    <source>
        <dbReference type="Pfam" id="PF06827"/>
    </source>
</evidence>
<dbReference type="Pfam" id="PF08264">
    <property type="entry name" value="Anticodon_1"/>
    <property type="match status" value="1"/>
</dbReference>
<dbReference type="InterPro" id="IPR001412">
    <property type="entry name" value="aa-tRNA-synth_I_CS"/>
</dbReference>
<accession>A0A1Q2HNG6</accession>
<evidence type="ECO:0000256" key="4">
    <source>
        <dbReference type="ARBA" id="ARBA00022741"/>
    </source>
</evidence>
<feature type="binding site" evidence="10">
    <location>
        <position position="630"/>
    </location>
    <ligand>
        <name>ATP</name>
        <dbReference type="ChEBI" id="CHEBI:30616"/>
    </ligand>
</feature>
<dbReference type="InterPro" id="IPR023585">
    <property type="entry name" value="Ile-tRNA-ligase_type1"/>
</dbReference>
<dbReference type="SUPFAM" id="SSF47323">
    <property type="entry name" value="Anticodon-binding domain of a subclass of class I aminoacyl-tRNA synthetases"/>
    <property type="match status" value="1"/>
</dbReference>
<dbReference type="Proteomes" id="UP000188273">
    <property type="component" value="Chromosome"/>
</dbReference>
<evidence type="ECO:0000256" key="7">
    <source>
        <dbReference type="ARBA" id="ARBA00023146"/>
    </source>
</evidence>
<keyword evidence="10" id="KW-0479">Metal-binding</keyword>
<name>A0A1Q2HNG6_9BACT</name>
<dbReference type="GO" id="GO:0006428">
    <property type="term" value="P:isoleucyl-tRNA aminoacylation"/>
    <property type="evidence" value="ECO:0007669"/>
    <property type="project" value="UniProtKB-UniRule"/>
</dbReference>
<evidence type="ECO:0000259" key="13">
    <source>
        <dbReference type="Pfam" id="PF08264"/>
    </source>
</evidence>
<dbReference type="InterPro" id="IPR009080">
    <property type="entry name" value="tRNAsynth_Ia_anticodon-bd"/>
</dbReference>
<dbReference type="Gene3D" id="3.90.740.10">
    <property type="entry name" value="Valyl/Leucyl/Isoleucyl-tRNA synthetase, editing domain"/>
    <property type="match status" value="1"/>
</dbReference>
<dbReference type="GO" id="GO:0005524">
    <property type="term" value="F:ATP binding"/>
    <property type="evidence" value="ECO:0007669"/>
    <property type="project" value="UniProtKB-UniRule"/>
</dbReference>
<comment type="catalytic activity">
    <reaction evidence="9 10">
        <text>tRNA(Ile) + L-isoleucine + ATP = L-isoleucyl-tRNA(Ile) + AMP + diphosphate</text>
        <dbReference type="Rhea" id="RHEA:11060"/>
        <dbReference type="Rhea" id="RHEA-COMP:9666"/>
        <dbReference type="Rhea" id="RHEA-COMP:9695"/>
        <dbReference type="ChEBI" id="CHEBI:30616"/>
        <dbReference type="ChEBI" id="CHEBI:33019"/>
        <dbReference type="ChEBI" id="CHEBI:58045"/>
        <dbReference type="ChEBI" id="CHEBI:78442"/>
        <dbReference type="ChEBI" id="CHEBI:78528"/>
        <dbReference type="ChEBI" id="CHEBI:456215"/>
        <dbReference type="EC" id="6.1.1.5"/>
    </reaction>
</comment>
<feature type="binding site" evidence="10">
    <location>
        <position position="936"/>
    </location>
    <ligand>
        <name>Zn(2+)</name>
        <dbReference type="ChEBI" id="CHEBI:29105"/>
    </ligand>
</feature>
<dbReference type="Gene3D" id="1.10.10.830">
    <property type="entry name" value="Ile-tRNA synthetase CP2 domain-like"/>
    <property type="match status" value="1"/>
</dbReference>
<comment type="similarity">
    <text evidence="1 10">Belongs to the class-I aminoacyl-tRNA synthetase family. IleS type 1 subfamily.</text>
</comment>
<dbReference type="PANTHER" id="PTHR42765:SF1">
    <property type="entry name" value="ISOLEUCINE--TRNA LIGASE, MITOCHONDRIAL"/>
    <property type="match status" value="1"/>
</dbReference>
<dbReference type="EMBL" id="CP019633">
    <property type="protein sequence ID" value="AQQ08805.1"/>
    <property type="molecule type" value="Genomic_DNA"/>
</dbReference>
<dbReference type="PANTHER" id="PTHR42765">
    <property type="entry name" value="SOLEUCYL-TRNA SYNTHETASE"/>
    <property type="match status" value="1"/>
</dbReference>
<evidence type="ECO:0000256" key="8">
    <source>
        <dbReference type="ARBA" id="ARBA00025217"/>
    </source>
</evidence>
<feature type="domain" description="Methionyl/Valyl/Leucyl/Isoleucyl-tRNA synthetase anticodon-binding" evidence="13">
    <location>
        <begin position="709"/>
        <end position="865"/>
    </location>
</feature>
<dbReference type="CDD" id="cd07960">
    <property type="entry name" value="Anticodon_Ia_Ile_BEm"/>
    <property type="match status" value="1"/>
</dbReference>
<dbReference type="Gene3D" id="1.10.730.20">
    <property type="match status" value="1"/>
</dbReference>
<dbReference type="OrthoDB" id="9810365at2"/>
<dbReference type="GO" id="GO:0002161">
    <property type="term" value="F:aminoacyl-tRNA deacylase activity"/>
    <property type="evidence" value="ECO:0007669"/>
    <property type="project" value="InterPro"/>
</dbReference>
<keyword evidence="15" id="KW-1185">Reference proteome</keyword>
<keyword evidence="7 10" id="KW-0030">Aminoacyl-tRNA synthetase</keyword>
<protein>
    <recommendedName>
        <fullName evidence="10">Isoleucine--tRNA ligase</fullName>
        <ecNumber evidence="10">6.1.1.5</ecNumber>
    </recommendedName>
    <alternativeName>
        <fullName evidence="10">Isoleucyl-tRNA synthetase</fullName>
        <shortName evidence="10">IleRS</shortName>
    </alternativeName>
</protein>
<dbReference type="STRING" id="1940790.L21SP3_00595"/>
<comment type="subcellular location">
    <subcellularLocation>
        <location evidence="10">Cytoplasm</location>
    </subcellularLocation>
</comment>
<feature type="binding site" evidence="10">
    <location>
        <position position="913"/>
    </location>
    <ligand>
        <name>Zn(2+)</name>
        <dbReference type="ChEBI" id="CHEBI:29105"/>
    </ligand>
</feature>
<keyword evidence="6 10" id="KW-0648">Protein biosynthesis</keyword>
<sequence length="946" mass="107288">MSENKNYKKTLNLPKTSFAMKANLTQREPQMRKQWAKEKIYQKIREARKNSKPYILHDGPPYANGDIHMGHVINKVLKDVVVKYKTMRGFDAPYVPGWDCHGLPIEAKVMTELGDEAADMEKLEIRKRCKKYASKYVKLQSRQFASLGVFGNYEDPYLTMVPAYEKGILEVFGKLVEQGLVYKQLKPIHWSVGCQTALADAELEYKDITSPSIYVNFPAEREAAEKLINLGLAEQGETACFMIWTTTPWTLCANLAVAVHPGLEYASVKYQKNGKKYASLVCTERIEAAVQAAGISEYAVSEARVKGAELEGLRYSHPFITEKPTESDAYFVVQADYVTTEDGTGLVHTAPGHGTEDYMTGVKNGLEIYSPVDENGTYDDTVPDFLAGKNVLKVDEEVIERLSAKGLLFARKDLLHSYPHCWRSRMPVIFRATEQWFAGVDIKLEDTGKTLREMAVASTDEVRWIPGWGKKRIAGMLESRPDWCLSRQRSWGLPIPVFVNSEGRSLLTPESVAAAAEHIGRKGSDSWFTDSPKEILGEDFDLPEGFSFDDLEKEENIFDVWFESGCSWHSVAANRGWDLPVDLYLEGSDQHRGWFQLSLLPALGAMHRAPFKNVLTHGFTVDAEGHKQSKSLGNYVNAMEEIEKYGSDILRLWVSSVNYQEDMRCSDELIGRMRDSYRKIRNTIRYILSNIKDFTPEEATAFEDMEPIDQWALYRYNFMVKNVINDYDNFVFHKVFAGVYNFCTVEMSNIYMDVVKDRLYCELPESPSRKSCQTVLWKILNGLIKLAAPIMVHTAEEAWASLEQKDENCESVHLSLINDADQQVLDSADQEKWKTIFEIRDEVLRKLEELRQNQTIGSNQQASVAVKADESTADLLEQFGADNFAELCIISEAKIERAENLEISACKSANDKCQRCWNYFASVGEDAENPDLCKRCAEAVKQTSAV</sequence>
<evidence type="ECO:0000259" key="11">
    <source>
        <dbReference type="Pfam" id="PF00133"/>
    </source>
</evidence>
<comment type="cofactor">
    <cofactor evidence="10">
        <name>Zn(2+)</name>
        <dbReference type="ChEBI" id="CHEBI:29105"/>
    </cofactor>
    <text evidence="10">Binds 1 zinc ion per subunit.</text>
</comment>
<dbReference type="InterPro" id="IPR013155">
    <property type="entry name" value="M/V/L/I-tRNA-synth_anticd-bd"/>
</dbReference>
<dbReference type="AlphaFoldDB" id="A0A1Q2HNG6"/>
<evidence type="ECO:0000256" key="9">
    <source>
        <dbReference type="ARBA" id="ARBA00048359"/>
    </source>
</evidence>
<dbReference type="SUPFAM" id="SSF50677">
    <property type="entry name" value="ValRS/IleRS/LeuRS editing domain"/>
    <property type="match status" value="1"/>
</dbReference>
<keyword evidence="4 10" id="KW-0547">Nucleotide-binding</keyword>
<evidence type="ECO:0000256" key="6">
    <source>
        <dbReference type="ARBA" id="ARBA00022917"/>
    </source>
</evidence>
<dbReference type="InterPro" id="IPR002300">
    <property type="entry name" value="aa-tRNA-synth_Ia"/>
</dbReference>
<dbReference type="InterPro" id="IPR033708">
    <property type="entry name" value="Anticodon_Ile_BEm"/>
</dbReference>
<dbReference type="Pfam" id="PF06827">
    <property type="entry name" value="zf-FPG_IleRS"/>
    <property type="match status" value="1"/>
</dbReference>
<dbReference type="SUPFAM" id="SSF52374">
    <property type="entry name" value="Nucleotidylyl transferase"/>
    <property type="match status" value="1"/>
</dbReference>
<evidence type="ECO:0000256" key="1">
    <source>
        <dbReference type="ARBA" id="ARBA00006887"/>
    </source>
</evidence>
<dbReference type="InterPro" id="IPR050081">
    <property type="entry name" value="Ile-tRNA_ligase"/>
</dbReference>
<feature type="domain" description="Zinc finger FPG/IleRS-type" evidence="12">
    <location>
        <begin position="911"/>
        <end position="938"/>
    </location>
</feature>
<keyword evidence="10" id="KW-0862">Zinc</keyword>
<dbReference type="GO" id="GO:0005829">
    <property type="term" value="C:cytosol"/>
    <property type="evidence" value="ECO:0007669"/>
    <property type="project" value="TreeGrafter"/>
</dbReference>
<dbReference type="InterPro" id="IPR002301">
    <property type="entry name" value="Ile-tRNA-ligase"/>
</dbReference>
<evidence type="ECO:0000256" key="3">
    <source>
        <dbReference type="ARBA" id="ARBA00022598"/>
    </source>
</evidence>
<dbReference type="EC" id="6.1.1.5" evidence="10"/>
<comment type="subunit">
    <text evidence="10">Monomer.</text>
</comment>
<dbReference type="Gene3D" id="3.40.50.620">
    <property type="entry name" value="HUPs"/>
    <property type="match status" value="2"/>
</dbReference>
<feature type="binding site" evidence="10">
    <location>
        <position position="586"/>
    </location>
    <ligand>
        <name>L-isoleucyl-5'-AMP</name>
        <dbReference type="ChEBI" id="CHEBI:178002"/>
    </ligand>
</feature>
<evidence type="ECO:0000313" key="15">
    <source>
        <dbReference type="Proteomes" id="UP000188273"/>
    </source>
</evidence>
<feature type="binding site" evidence="10">
    <location>
        <position position="916"/>
    </location>
    <ligand>
        <name>Zn(2+)</name>
        <dbReference type="ChEBI" id="CHEBI:29105"/>
    </ligand>
</feature>
<dbReference type="NCBIfam" id="TIGR00392">
    <property type="entry name" value="ileS"/>
    <property type="match status" value="1"/>
</dbReference>
<keyword evidence="3 10" id="KW-0436">Ligase</keyword>